<proteinExistence type="predicted"/>
<dbReference type="InterPro" id="IPR001959">
    <property type="entry name" value="Transposase"/>
</dbReference>
<evidence type="ECO:0000256" key="1">
    <source>
        <dbReference type="SAM" id="MobiDB-lite"/>
    </source>
</evidence>
<dbReference type="EMBL" id="AUZY01000805">
    <property type="protein sequence ID" value="EQD77357.1"/>
    <property type="molecule type" value="Genomic_DNA"/>
</dbReference>
<comment type="caution">
    <text evidence="3">The sequence shown here is derived from an EMBL/GenBank/DDBJ whole genome shotgun (WGS) entry which is preliminary data.</text>
</comment>
<dbReference type="NCBIfam" id="NF040570">
    <property type="entry name" value="guided_TnpB"/>
    <property type="match status" value="1"/>
</dbReference>
<reference evidence="3" key="1">
    <citation type="submission" date="2013-08" db="EMBL/GenBank/DDBJ databases">
        <authorList>
            <person name="Mendez C."/>
            <person name="Richter M."/>
            <person name="Ferrer M."/>
            <person name="Sanchez J."/>
        </authorList>
    </citation>
    <scope>NUCLEOTIDE SEQUENCE</scope>
</reference>
<reference evidence="3" key="2">
    <citation type="journal article" date="2014" name="ISME J.">
        <title>Microbial stratification in low pH oxic and suboxic macroscopic growths along an acid mine drainage.</title>
        <authorList>
            <person name="Mendez-Garcia C."/>
            <person name="Mesa V."/>
            <person name="Sprenger R.R."/>
            <person name="Richter M."/>
            <person name="Diez M.S."/>
            <person name="Solano J."/>
            <person name="Bargiela R."/>
            <person name="Golyshina O.V."/>
            <person name="Manteca A."/>
            <person name="Ramos J.L."/>
            <person name="Gallego J.R."/>
            <person name="Llorente I."/>
            <person name="Martins Dos Santos V.A."/>
            <person name="Jensen O.N."/>
            <person name="Pelaez A.I."/>
            <person name="Sanchez J."/>
            <person name="Ferrer M."/>
        </authorList>
    </citation>
    <scope>NUCLEOTIDE SEQUENCE</scope>
</reference>
<dbReference type="AlphaFoldDB" id="T1C5Q7"/>
<feature type="non-terminal residue" evidence="3">
    <location>
        <position position="211"/>
    </location>
</feature>
<name>T1C5Q7_9ZZZZ</name>
<evidence type="ECO:0000313" key="3">
    <source>
        <dbReference type="EMBL" id="EQD77357.1"/>
    </source>
</evidence>
<accession>T1C5Q7</accession>
<evidence type="ECO:0000259" key="2">
    <source>
        <dbReference type="Pfam" id="PF01385"/>
    </source>
</evidence>
<feature type="region of interest" description="Disordered" evidence="1">
    <location>
        <begin position="163"/>
        <end position="183"/>
    </location>
</feature>
<gene>
    <name evidence="3" type="ORF">B1B_01105</name>
</gene>
<organism evidence="3">
    <name type="scientific">mine drainage metagenome</name>
    <dbReference type="NCBI Taxonomy" id="410659"/>
    <lineage>
        <taxon>unclassified sequences</taxon>
        <taxon>metagenomes</taxon>
        <taxon>ecological metagenomes</taxon>
    </lineage>
</organism>
<feature type="domain" description="Probable transposase IS891/IS1136/IS1341" evidence="2">
    <location>
        <begin position="111"/>
        <end position="208"/>
    </location>
</feature>
<sequence length="211" mass="24236">MDLHRELNLRKTQDLGWMYEVSKCAPQEALRDLDRAYRNFFEGRGRHPRFHSRHSPRSSFRLTGSVKVERDHITLPRIGRVQLKERGYLPATAHPRSVTVPERAGRWYVSLAVEEERRSLVPPMGEAVGVDLGIHALATVSDGTVIENPRSLAAWTRKLQHLQREVSRKKKGSRNREKAKARWSRCHAKVADLRKDALHQATTMLAKTKPV</sequence>
<dbReference type="Pfam" id="PF01385">
    <property type="entry name" value="OrfB_IS605"/>
    <property type="match status" value="1"/>
</dbReference>
<protein>
    <submittedName>
        <fullName evidence="3">Transposase, IS605 OrfB family</fullName>
    </submittedName>
</protein>